<evidence type="ECO:0008006" key="6">
    <source>
        <dbReference type="Google" id="ProtNLM"/>
    </source>
</evidence>
<dbReference type="PANTHER" id="PTHR33463">
    <property type="entry name" value="NB-ARC DOMAIN-CONTAINING PROTEIN-RELATED"/>
    <property type="match status" value="1"/>
</dbReference>
<comment type="caution">
    <text evidence="4">The sequence shown here is derived from an EMBL/GenBank/DDBJ whole genome shotgun (WGS) entry which is preliminary data.</text>
</comment>
<organism evidence="4 5">
    <name type="scientific">Tetracentron sinense</name>
    <name type="common">Spur-leaf</name>
    <dbReference type="NCBI Taxonomy" id="13715"/>
    <lineage>
        <taxon>Eukaryota</taxon>
        <taxon>Viridiplantae</taxon>
        <taxon>Streptophyta</taxon>
        <taxon>Embryophyta</taxon>
        <taxon>Tracheophyta</taxon>
        <taxon>Spermatophyta</taxon>
        <taxon>Magnoliopsida</taxon>
        <taxon>Trochodendrales</taxon>
        <taxon>Trochodendraceae</taxon>
        <taxon>Tetracentron</taxon>
    </lineage>
</organism>
<dbReference type="Gene3D" id="3.80.10.10">
    <property type="entry name" value="Ribonuclease Inhibitor"/>
    <property type="match status" value="2"/>
</dbReference>
<proteinExistence type="predicted"/>
<evidence type="ECO:0000259" key="3">
    <source>
        <dbReference type="Pfam" id="PF23598"/>
    </source>
</evidence>
<dbReference type="Proteomes" id="UP000655225">
    <property type="component" value="Unassembled WGS sequence"/>
</dbReference>
<gene>
    <name evidence="4" type="ORF">HHK36_027278</name>
</gene>
<dbReference type="InterPro" id="IPR050905">
    <property type="entry name" value="Plant_NBS-LRR"/>
</dbReference>
<dbReference type="Pfam" id="PF23247">
    <property type="entry name" value="LRR_RPS2"/>
    <property type="match status" value="1"/>
</dbReference>
<feature type="domain" description="Disease resistance R13L4/SHOC-2-like LRR" evidence="3">
    <location>
        <begin position="90"/>
        <end position="274"/>
    </location>
</feature>
<evidence type="ECO:0000256" key="1">
    <source>
        <dbReference type="ARBA" id="ARBA00022737"/>
    </source>
</evidence>
<dbReference type="Pfam" id="PF23598">
    <property type="entry name" value="LRR_14"/>
    <property type="match status" value="1"/>
</dbReference>
<name>A0A834YK61_TETSI</name>
<keyword evidence="5" id="KW-1185">Reference proteome</keyword>
<evidence type="ECO:0000313" key="5">
    <source>
        <dbReference type="Proteomes" id="UP000655225"/>
    </source>
</evidence>
<dbReference type="EMBL" id="JABCRI010000020">
    <property type="protein sequence ID" value="KAF8388601.1"/>
    <property type="molecule type" value="Genomic_DNA"/>
</dbReference>
<dbReference type="InterPro" id="IPR057135">
    <property type="entry name" value="At4g27190-like_LRR"/>
</dbReference>
<evidence type="ECO:0000313" key="4">
    <source>
        <dbReference type="EMBL" id="KAF8388601.1"/>
    </source>
</evidence>
<dbReference type="PANTHER" id="PTHR33463:SF203">
    <property type="entry name" value="AAA+ ATPASE DOMAIN-CONTAINING PROTEIN"/>
    <property type="match status" value="1"/>
</dbReference>
<evidence type="ECO:0000259" key="2">
    <source>
        <dbReference type="Pfam" id="PF23247"/>
    </source>
</evidence>
<accession>A0A834YK61</accession>
<dbReference type="OrthoDB" id="1751378at2759"/>
<dbReference type="InterPro" id="IPR032675">
    <property type="entry name" value="LRR_dom_sf"/>
</dbReference>
<dbReference type="AlphaFoldDB" id="A0A834YK61"/>
<dbReference type="SUPFAM" id="SSF52058">
    <property type="entry name" value="L domain-like"/>
    <property type="match status" value="1"/>
</dbReference>
<reference evidence="4 5" key="1">
    <citation type="submission" date="2020-04" db="EMBL/GenBank/DDBJ databases">
        <title>Plant Genome Project.</title>
        <authorList>
            <person name="Zhang R.-G."/>
        </authorList>
    </citation>
    <scope>NUCLEOTIDE SEQUENCE [LARGE SCALE GENOMIC DNA]</scope>
    <source>
        <strain evidence="4">YNK0</strain>
        <tissue evidence="4">Leaf</tissue>
    </source>
</reference>
<dbReference type="InterPro" id="IPR055414">
    <property type="entry name" value="LRR_R13L4/SHOC2-like"/>
</dbReference>
<keyword evidence="1" id="KW-0677">Repeat</keyword>
<sequence>MEEVRGRVYTAIKNLKASCLLLDCIREECVKMHDVVRHVAKTIASKDKHVLLRAGEGLKQWPNKGTFEHKTWISLMDNDICMLPGELKCSQLQTLLLQTNCNIKDIPNSFLEGMTALQVLDLSATHVFSLPTSIQFLTNLRTLCLDSSKSLTDISILGELKELEILSISASLVEEFPENMGQLTNLRLLDLTNCERLWTLPPNVISGLSRLEELYMGRSFQRWEVEGTNKRSNASLAELQSLPRLAILSVYIPNVKCFPKDFLPPNLIRFDISIGSNWQSSLRPSTRQLTLVDTQIPLTDGIKVLLERTEKLLLGDIKGLRNILLDINREGLNGLKSLQISDCDEIEYFIKATEWIPQFAFCSLEELYLVTLPSLKEISDGPLPFESFLKLRVLTVYSCEEMLNVIPTNLAQRLQNLEELTASECYALDEVFNLEGLVEGQVLLLLPKLRKMFFAGIPMMHIWKGPTRLVCLHNLKEITLFECNKLRNLFSSTQARNLLQLEMLSIDYCSELEVIVSNEKNDKEGEEIVFPQLNTISIRFLPKLTSFCRESFTYEWPSLEEVTVDDCPNMEIFIATYGFENTPKLRRIIIDGLDVLYDFKGK</sequence>
<protein>
    <recommendedName>
        <fullName evidence="6">Disease resistance protein</fullName>
    </recommendedName>
</protein>
<dbReference type="OMA" id="HISTCEE"/>
<feature type="domain" description="Disease resistance protein At4g27190-like leucine-rich repeats" evidence="2">
    <location>
        <begin position="364"/>
        <end position="509"/>
    </location>
</feature>